<name>A0AAN8NJY4_9TELE</name>
<comment type="caution">
    <text evidence="1">The sequence shown here is derived from an EMBL/GenBank/DDBJ whole genome shotgun (WGS) entry which is preliminary data.</text>
</comment>
<accession>A0AAN8NJY4</accession>
<dbReference type="EMBL" id="JAGTTL010000001">
    <property type="protein sequence ID" value="KAK6329326.1"/>
    <property type="molecule type" value="Genomic_DNA"/>
</dbReference>
<organism evidence="1 2">
    <name type="scientific">Coregonus suidteri</name>
    <dbReference type="NCBI Taxonomy" id="861788"/>
    <lineage>
        <taxon>Eukaryota</taxon>
        <taxon>Metazoa</taxon>
        <taxon>Chordata</taxon>
        <taxon>Craniata</taxon>
        <taxon>Vertebrata</taxon>
        <taxon>Euteleostomi</taxon>
        <taxon>Actinopterygii</taxon>
        <taxon>Neopterygii</taxon>
        <taxon>Teleostei</taxon>
        <taxon>Protacanthopterygii</taxon>
        <taxon>Salmoniformes</taxon>
        <taxon>Salmonidae</taxon>
        <taxon>Coregoninae</taxon>
        <taxon>Coregonus</taxon>
    </lineage>
</organism>
<sequence>MASALEQFVNNVRQLSAQGQMTQLCELINKSGELFGQEPVPPGHCTGGLGHPGTLPGCAGCAVCEVLNAKHP</sequence>
<evidence type="ECO:0000313" key="2">
    <source>
        <dbReference type="Proteomes" id="UP001356427"/>
    </source>
</evidence>
<keyword evidence="2" id="KW-1185">Reference proteome</keyword>
<proteinExistence type="predicted"/>
<protein>
    <submittedName>
        <fullName evidence="1">Uncharacterized protein</fullName>
    </submittedName>
</protein>
<reference evidence="1 2" key="1">
    <citation type="submission" date="2021-04" db="EMBL/GenBank/DDBJ databases">
        <authorList>
            <person name="De Guttry C."/>
            <person name="Zahm M."/>
            <person name="Klopp C."/>
            <person name="Cabau C."/>
            <person name="Louis A."/>
            <person name="Berthelot C."/>
            <person name="Parey E."/>
            <person name="Roest Crollius H."/>
            <person name="Montfort J."/>
            <person name="Robinson-Rechavi M."/>
            <person name="Bucao C."/>
            <person name="Bouchez O."/>
            <person name="Gislard M."/>
            <person name="Lluch J."/>
            <person name="Milhes M."/>
            <person name="Lampietro C."/>
            <person name="Lopez Roques C."/>
            <person name="Donnadieu C."/>
            <person name="Braasch I."/>
            <person name="Desvignes T."/>
            <person name="Postlethwait J."/>
            <person name="Bobe J."/>
            <person name="Wedekind C."/>
            <person name="Guiguen Y."/>
        </authorList>
    </citation>
    <scope>NUCLEOTIDE SEQUENCE [LARGE SCALE GENOMIC DNA]</scope>
    <source>
        <strain evidence="1">Cs_M1</strain>
        <tissue evidence="1">Blood</tissue>
    </source>
</reference>
<dbReference type="Proteomes" id="UP001356427">
    <property type="component" value="Unassembled WGS sequence"/>
</dbReference>
<dbReference type="AlphaFoldDB" id="A0AAN8NJY4"/>
<gene>
    <name evidence="1" type="ORF">J4Q44_G00013040</name>
</gene>
<evidence type="ECO:0000313" key="1">
    <source>
        <dbReference type="EMBL" id="KAK6329326.1"/>
    </source>
</evidence>